<evidence type="ECO:0000256" key="5">
    <source>
        <dbReference type="ARBA" id="ARBA00021008"/>
    </source>
</evidence>
<evidence type="ECO:0000256" key="10">
    <source>
        <dbReference type="ARBA" id="ARBA00022967"/>
    </source>
</evidence>
<keyword evidence="9" id="KW-0999">Mitochondrion inner membrane</keyword>
<dbReference type="GO" id="GO:0008137">
    <property type="term" value="F:NADH dehydrogenase (ubiquinone) activity"/>
    <property type="evidence" value="ECO:0007669"/>
    <property type="project" value="UniProtKB-EC"/>
</dbReference>
<dbReference type="InterPro" id="IPR001750">
    <property type="entry name" value="ND/Mrp_TM"/>
</dbReference>
<dbReference type="PANTHER" id="PTHR46552:SF1">
    <property type="entry name" value="NADH-UBIQUINONE OXIDOREDUCTASE CHAIN 2"/>
    <property type="match status" value="1"/>
</dbReference>
<evidence type="ECO:0000256" key="15">
    <source>
        <dbReference type="ARBA" id="ARBA00023128"/>
    </source>
</evidence>
<keyword evidence="10" id="KW-1278">Translocase</keyword>
<dbReference type="AlphaFoldDB" id="A0A343FL85"/>
<evidence type="ECO:0000259" key="20">
    <source>
        <dbReference type="Pfam" id="PF00361"/>
    </source>
</evidence>
<evidence type="ECO:0000256" key="13">
    <source>
        <dbReference type="ARBA" id="ARBA00023027"/>
    </source>
</evidence>
<feature type="transmembrane region" description="Helical" evidence="19">
    <location>
        <begin position="296"/>
        <end position="316"/>
    </location>
</feature>
<geneLocation type="mitochondrion" evidence="21"/>
<proteinExistence type="inferred from homology"/>
<keyword evidence="12 19" id="KW-1133">Transmembrane helix</keyword>
<feature type="transmembrane region" description="Helical" evidence="19">
    <location>
        <begin position="255"/>
        <end position="276"/>
    </location>
</feature>
<dbReference type="EC" id="7.1.1.2" evidence="4"/>
<evidence type="ECO:0000256" key="8">
    <source>
        <dbReference type="ARBA" id="ARBA00022692"/>
    </source>
</evidence>
<evidence type="ECO:0000256" key="16">
    <source>
        <dbReference type="ARBA" id="ARBA00023136"/>
    </source>
</evidence>
<feature type="transmembrane region" description="Helical" evidence="19">
    <location>
        <begin position="125"/>
        <end position="147"/>
    </location>
</feature>
<keyword evidence="8 19" id="KW-0812">Transmembrane</keyword>
<evidence type="ECO:0000256" key="19">
    <source>
        <dbReference type="SAM" id="Phobius"/>
    </source>
</evidence>
<evidence type="ECO:0000256" key="4">
    <source>
        <dbReference type="ARBA" id="ARBA00012944"/>
    </source>
</evidence>
<protein>
    <recommendedName>
        <fullName evidence="5">NADH-ubiquinone oxidoreductase chain 2</fullName>
        <ecNumber evidence="4">7.1.1.2</ecNumber>
    </recommendedName>
    <alternativeName>
        <fullName evidence="17">NADH dehydrogenase subunit 2</fullName>
    </alternativeName>
</protein>
<feature type="domain" description="NADH:quinone oxidoreductase/Mrp antiporter transmembrane" evidence="20">
    <location>
        <begin position="17"/>
        <end position="265"/>
    </location>
</feature>
<evidence type="ECO:0000256" key="18">
    <source>
        <dbReference type="ARBA" id="ARBA00049551"/>
    </source>
</evidence>
<keyword evidence="16 19" id="KW-0472">Membrane</keyword>
<feature type="transmembrane region" description="Helical" evidence="19">
    <location>
        <begin position="12"/>
        <end position="38"/>
    </location>
</feature>
<evidence type="ECO:0000256" key="17">
    <source>
        <dbReference type="ARBA" id="ARBA00031028"/>
    </source>
</evidence>
<keyword evidence="7" id="KW-0679">Respiratory chain</keyword>
<dbReference type="InterPro" id="IPR050175">
    <property type="entry name" value="Complex_I_Subunit_2"/>
</dbReference>
<evidence type="ECO:0000256" key="11">
    <source>
        <dbReference type="ARBA" id="ARBA00022982"/>
    </source>
</evidence>
<comment type="subcellular location">
    <subcellularLocation>
        <location evidence="2">Mitochondrion inner membrane</location>
        <topology evidence="2">Multi-pass membrane protein</topology>
    </subcellularLocation>
</comment>
<keyword evidence="6" id="KW-0813">Transport</keyword>
<evidence type="ECO:0000256" key="3">
    <source>
        <dbReference type="ARBA" id="ARBA00007012"/>
    </source>
</evidence>
<accession>A0A343FL85</accession>
<dbReference type="PANTHER" id="PTHR46552">
    <property type="entry name" value="NADH-UBIQUINONE OXIDOREDUCTASE CHAIN 2"/>
    <property type="match status" value="1"/>
</dbReference>
<comment type="similarity">
    <text evidence="3">Belongs to the complex I subunit 2 family.</text>
</comment>
<evidence type="ECO:0000256" key="12">
    <source>
        <dbReference type="ARBA" id="ARBA00022989"/>
    </source>
</evidence>
<evidence type="ECO:0000256" key="6">
    <source>
        <dbReference type="ARBA" id="ARBA00022448"/>
    </source>
</evidence>
<evidence type="ECO:0000256" key="14">
    <source>
        <dbReference type="ARBA" id="ARBA00023075"/>
    </source>
</evidence>
<keyword evidence="11" id="KW-0249">Electron transport</keyword>
<feature type="transmembrane region" description="Helical" evidence="19">
    <location>
        <begin position="99"/>
        <end position="119"/>
    </location>
</feature>
<keyword evidence="15 21" id="KW-0496">Mitochondrion</keyword>
<dbReference type="Pfam" id="PF00361">
    <property type="entry name" value="Proton_antipo_M"/>
    <property type="match status" value="1"/>
</dbReference>
<organism evidence="21">
    <name type="scientific">Orosius orientalis</name>
    <dbReference type="NCBI Taxonomy" id="1223886"/>
    <lineage>
        <taxon>Eukaryota</taxon>
        <taxon>Metazoa</taxon>
        <taxon>Ecdysozoa</taxon>
        <taxon>Arthropoda</taxon>
        <taxon>Hexapoda</taxon>
        <taxon>Insecta</taxon>
        <taxon>Pterygota</taxon>
        <taxon>Neoptera</taxon>
        <taxon>Paraneoptera</taxon>
        <taxon>Hemiptera</taxon>
        <taxon>Auchenorrhyncha</taxon>
        <taxon>Membracoidea</taxon>
        <taxon>Cicadellidae</taxon>
        <taxon>Deltocephalinae</taxon>
        <taxon>Orosius</taxon>
    </lineage>
</organism>
<feature type="transmembrane region" description="Helical" evidence="19">
    <location>
        <begin position="218"/>
        <end position="243"/>
    </location>
</feature>
<evidence type="ECO:0000313" key="21">
    <source>
        <dbReference type="EMBL" id="ASR18178.1"/>
    </source>
</evidence>
<dbReference type="GO" id="GO:0006120">
    <property type="term" value="P:mitochondrial electron transport, NADH to ubiquinone"/>
    <property type="evidence" value="ECO:0007669"/>
    <property type="project" value="TreeGrafter"/>
</dbReference>
<reference evidence="21" key="1">
    <citation type="journal article" date="2017" name="Sci. Rep.">
        <title>Deep-level phylogeny of Cicadomorpha inferred from mitochondrial genomes sequenced by NGS.</title>
        <authorList>
            <person name="Song N."/>
            <person name="Cai W."/>
            <person name="Li H."/>
        </authorList>
    </citation>
    <scope>NUCLEOTIDE SEQUENCE</scope>
</reference>
<evidence type="ECO:0000256" key="1">
    <source>
        <dbReference type="ARBA" id="ARBA00003257"/>
    </source>
</evidence>
<evidence type="ECO:0000256" key="7">
    <source>
        <dbReference type="ARBA" id="ARBA00022660"/>
    </source>
</evidence>
<evidence type="ECO:0000256" key="9">
    <source>
        <dbReference type="ARBA" id="ARBA00022792"/>
    </source>
</evidence>
<name>A0A343FL85_9HEMI</name>
<comment type="function">
    <text evidence="1">Core subunit of the mitochondrial membrane respiratory chain NADH dehydrogenase (Complex I) that is believed to belong to the minimal assembly required for catalysis. Complex I functions in the transfer of electrons from NADH to the respiratory chain. The immediate electron acceptor for the enzyme is believed to be ubiquinone.</text>
</comment>
<comment type="catalytic activity">
    <reaction evidence="18">
        <text>a ubiquinone + NADH + 5 H(+)(in) = a ubiquinol + NAD(+) + 4 H(+)(out)</text>
        <dbReference type="Rhea" id="RHEA:29091"/>
        <dbReference type="Rhea" id="RHEA-COMP:9565"/>
        <dbReference type="Rhea" id="RHEA-COMP:9566"/>
        <dbReference type="ChEBI" id="CHEBI:15378"/>
        <dbReference type="ChEBI" id="CHEBI:16389"/>
        <dbReference type="ChEBI" id="CHEBI:17976"/>
        <dbReference type="ChEBI" id="CHEBI:57540"/>
        <dbReference type="ChEBI" id="CHEBI:57945"/>
        <dbReference type="EC" id="7.1.1.2"/>
    </reaction>
</comment>
<keyword evidence="14" id="KW-0830">Ubiquinone</keyword>
<gene>
    <name evidence="21" type="primary">nad2</name>
</gene>
<feature type="transmembrane region" description="Helical" evidence="19">
    <location>
        <begin position="58"/>
        <end position="78"/>
    </location>
</feature>
<evidence type="ECO:0000256" key="2">
    <source>
        <dbReference type="ARBA" id="ARBA00004448"/>
    </source>
</evidence>
<dbReference type="EMBL" id="KY039146">
    <property type="protein sequence ID" value="ASR18178.1"/>
    <property type="molecule type" value="Genomic_DNA"/>
</dbReference>
<keyword evidence="13" id="KW-0520">NAD</keyword>
<feature type="transmembrane region" description="Helical" evidence="19">
    <location>
        <begin position="168"/>
        <end position="198"/>
    </location>
</feature>
<dbReference type="GO" id="GO:0005743">
    <property type="term" value="C:mitochondrial inner membrane"/>
    <property type="evidence" value="ECO:0007669"/>
    <property type="project" value="UniProtKB-SubCell"/>
</dbReference>
<sequence>MLLGSTMMMGVIMVICSNNWISMWSGLEIVMLSFMPFMQNENQLSSESMMKYFITQSIASTLFLLSISTMLLGDSMMVTEMIMTTSILIKLGSAPFHNWVMLTIESLKTLPITVLLTIMKMPPLLIMHQIESSLLVIPIILGMLTAISCMNQSSVRKIMGYSSIYNMSLMLVLVKNLILTYSFIIVYSMMLTMFMWVIKTMKISHLNQLVFNEFNPWIKMNLFINMLSMAGFPPLMGFFNKIITMQILITENNTIVIMIMALTSMLVMMFYMRMTFSTIITLYSFKKWMTNTNNTMYFSMILNTTLMPIMSNNLSLMN</sequence>